<evidence type="ECO:0000313" key="3">
    <source>
        <dbReference type="Proteomes" id="UP000612055"/>
    </source>
</evidence>
<dbReference type="PANTHER" id="PTHR12393">
    <property type="entry name" value="SPHINGOMYELIN PHOSPHODIESTERASE RELATED"/>
    <property type="match status" value="1"/>
</dbReference>
<dbReference type="GO" id="GO:0004620">
    <property type="term" value="F:phospholipase activity"/>
    <property type="evidence" value="ECO:0007669"/>
    <property type="project" value="TreeGrafter"/>
</dbReference>
<sequence length="558" mass="56251">MLVTSDVLAAAAAAGQFGSCSWLLDPDHEPPACPADSDREEARGDGLAGVGVRGLGLGPGLGLGCEGPVLAALRGGHTDLAAWLRRRAALHAPHVSYTSYDRYGEYGGGGAVRGGDDGGFEGRMLAAAAEGCGLPVLTWLCDEGELGAADGPSQNGRGSGPEPDWAHRPLLQRLGLEGPAIRALRLQRLSGPERNAVLAAAVRSPTPDWRAKVEWLEAALAAAPPPEDADAETDAVAAGGGSAAVAVDAVASCPDAAGRITWLRRRRRPYRYELDPGAICIAAAAGHVDVLTSLLSDGVRPSADAARNAAARGQVAALAALVAAAAPVNAAATARHAAAGGHVEVLTWMRAHVGLGLGLGVEGLAMAAASSGVVEALEWVERERQAERGAAGAAEDVRAEGGGREERAGAGDEAGDGTGQGEGKGGAAGRGAGGGVWGARELELAAAAGSEPALEWLLAHGASWDASPPAPGGGPYERPALAGDLPTLAALRRMGAPLPPGLLAACVGADVERPVLTWLMDAGAPVDWGAAEAAAWELPRPGRALAWLASERRRRGPS</sequence>
<dbReference type="InterPro" id="IPR036770">
    <property type="entry name" value="Ankyrin_rpt-contain_sf"/>
</dbReference>
<dbReference type="GO" id="GO:0005783">
    <property type="term" value="C:endoplasmic reticulum"/>
    <property type="evidence" value="ECO:0007669"/>
    <property type="project" value="TreeGrafter"/>
</dbReference>
<dbReference type="AlphaFoldDB" id="A0A836BPJ8"/>
<dbReference type="SUPFAM" id="SSF48403">
    <property type="entry name" value="Ankyrin repeat"/>
    <property type="match status" value="1"/>
</dbReference>
<name>A0A836BPJ8_9CHLO</name>
<evidence type="ECO:0008006" key="4">
    <source>
        <dbReference type="Google" id="ProtNLM"/>
    </source>
</evidence>
<dbReference type="EMBL" id="JAEHOE010000200">
    <property type="protein sequence ID" value="KAG2482814.1"/>
    <property type="molecule type" value="Genomic_DNA"/>
</dbReference>
<comment type="caution">
    <text evidence="2">The sequence shown here is derived from an EMBL/GenBank/DDBJ whole genome shotgun (WGS) entry which is preliminary data.</text>
</comment>
<reference evidence="2" key="1">
    <citation type="journal article" date="2020" name="bioRxiv">
        <title>Comparative genomics of Chlamydomonas.</title>
        <authorList>
            <person name="Craig R.J."/>
            <person name="Hasan A.R."/>
            <person name="Ness R.W."/>
            <person name="Keightley P.D."/>
        </authorList>
    </citation>
    <scope>NUCLEOTIDE SEQUENCE</scope>
    <source>
        <strain evidence="2">CCAP 11/70</strain>
    </source>
</reference>
<gene>
    <name evidence="2" type="ORF">HYH03_018255</name>
</gene>
<dbReference type="Gene3D" id="1.25.40.20">
    <property type="entry name" value="Ankyrin repeat-containing domain"/>
    <property type="match status" value="1"/>
</dbReference>
<dbReference type="GO" id="GO:0016020">
    <property type="term" value="C:membrane"/>
    <property type="evidence" value="ECO:0007669"/>
    <property type="project" value="TreeGrafter"/>
</dbReference>
<proteinExistence type="predicted"/>
<evidence type="ECO:0000256" key="1">
    <source>
        <dbReference type="SAM" id="MobiDB-lite"/>
    </source>
</evidence>
<dbReference type="GO" id="GO:0046513">
    <property type="term" value="P:ceramide biosynthetic process"/>
    <property type="evidence" value="ECO:0007669"/>
    <property type="project" value="TreeGrafter"/>
</dbReference>
<dbReference type="PANTHER" id="PTHR12393:SF6">
    <property type="entry name" value="SPHINGOMYELIN PHOSPHODIESTERASE 2"/>
    <property type="match status" value="1"/>
</dbReference>
<feature type="region of interest" description="Disordered" evidence="1">
    <location>
        <begin position="387"/>
        <end position="432"/>
    </location>
</feature>
<accession>A0A836BPJ8</accession>
<organism evidence="2 3">
    <name type="scientific">Edaphochlamys debaryana</name>
    <dbReference type="NCBI Taxonomy" id="47281"/>
    <lineage>
        <taxon>Eukaryota</taxon>
        <taxon>Viridiplantae</taxon>
        <taxon>Chlorophyta</taxon>
        <taxon>core chlorophytes</taxon>
        <taxon>Chlorophyceae</taxon>
        <taxon>CS clade</taxon>
        <taxon>Chlamydomonadales</taxon>
        <taxon>Chlamydomonadales incertae sedis</taxon>
        <taxon>Edaphochlamys</taxon>
    </lineage>
</organism>
<feature type="compositionally biased region" description="Gly residues" evidence="1">
    <location>
        <begin position="416"/>
        <end position="432"/>
    </location>
</feature>
<evidence type="ECO:0000313" key="2">
    <source>
        <dbReference type="EMBL" id="KAG2482814.1"/>
    </source>
</evidence>
<keyword evidence="3" id="KW-1185">Reference proteome</keyword>
<dbReference type="Proteomes" id="UP000612055">
    <property type="component" value="Unassembled WGS sequence"/>
</dbReference>
<protein>
    <recommendedName>
        <fullName evidence="4">Ankyrin repeat domain-containing protein</fullName>
    </recommendedName>
</protein>
<dbReference type="GO" id="GO:0030149">
    <property type="term" value="P:sphingolipid catabolic process"/>
    <property type="evidence" value="ECO:0007669"/>
    <property type="project" value="TreeGrafter"/>
</dbReference>
<dbReference type="OrthoDB" id="541334at2759"/>
<dbReference type="GO" id="GO:0071944">
    <property type="term" value="C:cell periphery"/>
    <property type="evidence" value="ECO:0007669"/>
    <property type="project" value="TreeGrafter"/>
</dbReference>
<feature type="compositionally biased region" description="Basic and acidic residues" evidence="1">
    <location>
        <begin position="395"/>
        <end position="410"/>
    </location>
</feature>
<feature type="region of interest" description="Disordered" evidence="1">
    <location>
        <begin position="147"/>
        <end position="167"/>
    </location>
</feature>